<dbReference type="PANTHER" id="PTHR45586:SF1">
    <property type="entry name" value="LIPOPOLYSACCHARIDE ASSEMBLY PROTEIN B"/>
    <property type="match status" value="1"/>
</dbReference>
<name>A0A2Z4FGG3_9DELT</name>
<dbReference type="KEGG" id="bsed:DN745_01415"/>
<keyword evidence="1" id="KW-0677">Repeat</keyword>
<dbReference type="SMART" id="SM00028">
    <property type="entry name" value="TPR"/>
    <property type="match status" value="6"/>
</dbReference>
<dbReference type="InterPro" id="IPR019734">
    <property type="entry name" value="TPR_rpt"/>
</dbReference>
<dbReference type="Pfam" id="PF14559">
    <property type="entry name" value="TPR_19"/>
    <property type="match status" value="1"/>
</dbReference>
<dbReference type="PROSITE" id="PS50005">
    <property type="entry name" value="TPR"/>
    <property type="match status" value="4"/>
</dbReference>
<dbReference type="InterPro" id="IPR011990">
    <property type="entry name" value="TPR-like_helical_dom_sf"/>
</dbReference>
<dbReference type="EMBL" id="CP030032">
    <property type="protein sequence ID" value="AWV88061.1"/>
    <property type="molecule type" value="Genomic_DNA"/>
</dbReference>
<dbReference type="PROSITE" id="PS50293">
    <property type="entry name" value="TPR_REGION"/>
    <property type="match status" value="2"/>
</dbReference>
<dbReference type="Proteomes" id="UP000249799">
    <property type="component" value="Chromosome"/>
</dbReference>
<dbReference type="PANTHER" id="PTHR45586">
    <property type="entry name" value="TPR REPEAT-CONTAINING PROTEIN PA4667"/>
    <property type="match status" value="1"/>
</dbReference>
<organism evidence="4 5">
    <name type="scientific">Bradymonas sediminis</name>
    <dbReference type="NCBI Taxonomy" id="1548548"/>
    <lineage>
        <taxon>Bacteria</taxon>
        <taxon>Deltaproteobacteria</taxon>
        <taxon>Bradymonadales</taxon>
        <taxon>Bradymonadaceae</taxon>
        <taxon>Bradymonas</taxon>
    </lineage>
</organism>
<gene>
    <name evidence="4" type="ORF">DN745_01415</name>
</gene>
<protein>
    <submittedName>
        <fullName evidence="4">Uncharacterized protein</fullName>
    </submittedName>
</protein>
<dbReference type="AlphaFoldDB" id="A0A2Z4FGG3"/>
<keyword evidence="2" id="KW-0802">TPR repeat</keyword>
<keyword evidence="5" id="KW-1185">Reference proteome</keyword>
<dbReference type="Pfam" id="PF13432">
    <property type="entry name" value="TPR_16"/>
    <property type="match status" value="1"/>
</dbReference>
<evidence type="ECO:0000256" key="2">
    <source>
        <dbReference type="ARBA" id="ARBA00022803"/>
    </source>
</evidence>
<feature type="region of interest" description="Disordered" evidence="3">
    <location>
        <begin position="411"/>
        <end position="456"/>
    </location>
</feature>
<evidence type="ECO:0000256" key="1">
    <source>
        <dbReference type="ARBA" id="ARBA00022737"/>
    </source>
</evidence>
<evidence type="ECO:0000313" key="4">
    <source>
        <dbReference type="EMBL" id="AWV88061.1"/>
    </source>
</evidence>
<feature type="compositionally biased region" description="Acidic residues" evidence="3">
    <location>
        <begin position="425"/>
        <end position="446"/>
    </location>
</feature>
<accession>A0A2Z4FGG3</accession>
<proteinExistence type="predicted"/>
<dbReference type="Gene3D" id="1.25.40.10">
    <property type="entry name" value="Tetratricopeptide repeat domain"/>
    <property type="match status" value="2"/>
</dbReference>
<reference evidence="4 5" key="1">
    <citation type="submission" date="2018-06" db="EMBL/GenBank/DDBJ databases">
        <title>Lujinxingia sediminis gen. nov. sp. nov., a new facultative anaerobic member of the class Deltaproteobacteria, and proposal of Lujinxingaceae fam. nov.</title>
        <authorList>
            <person name="Guo L.-Y."/>
            <person name="Li C.-M."/>
            <person name="Wang S."/>
            <person name="Du Z.-J."/>
        </authorList>
    </citation>
    <scope>NUCLEOTIDE SEQUENCE [LARGE SCALE GENOMIC DNA]</scope>
    <source>
        <strain evidence="4 5">FA350</strain>
    </source>
</reference>
<sequence>MGGGAVCADARKMSEPSGKIPMKIPQKLMSHRLNKLLVPQLLLVAFAGAQLVACSSAPTKDDNQVAEQQKKAEIELRAEQMGMSVETVQAFQDAIEELGKPEPDLEKTEGLLKSVVAAEPDFAEAHYNLGVLYSTQNRYDEAVTHIETARSIAPGELSHTVALAQAYAVTEQYTKAQNLLEEVIARQPTNLTAKNNLAVLALKAGDDEKAMEYVRDVLKEDNENVGALNSLGLIYVKRENASLAKYVFTKAIKLAEKKPDPDIHNNLGMVYMAEDEVAQGVKQFEAANKVDPNYLESRLNLGSILIEYLDYERAATQFEEAVRISPNNCVAHLGHAASSFGLGKAEEAQKGFVFYVENCDADHVSSFERLAKLNETKLNNPAKAAEYYEKLMTLVDDEKKKAGYKAMAGFLKNQAEKSDQKEAAPVEDEQAPEDDAQAPEADDADGEQAPAEDAAE</sequence>
<dbReference type="SUPFAM" id="SSF48452">
    <property type="entry name" value="TPR-like"/>
    <property type="match status" value="2"/>
</dbReference>
<feature type="compositionally biased region" description="Low complexity" evidence="3">
    <location>
        <begin position="447"/>
        <end position="456"/>
    </location>
</feature>
<dbReference type="OrthoDB" id="5379667at2"/>
<dbReference type="Pfam" id="PF00515">
    <property type="entry name" value="TPR_1"/>
    <property type="match status" value="1"/>
</dbReference>
<feature type="compositionally biased region" description="Basic and acidic residues" evidence="3">
    <location>
        <begin position="414"/>
        <end position="424"/>
    </location>
</feature>
<dbReference type="InterPro" id="IPR051012">
    <property type="entry name" value="CellSynth/LPSAsmb/PSIAsmb"/>
</dbReference>
<evidence type="ECO:0000313" key="5">
    <source>
        <dbReference type="Proteomes" id="UP000249799"/>
    </source>
</evidence>
<evidence type="ECO:0000256" key="3">
    <source>
        <dbReference type="SAM" id="MobiDB-lite"/>
    </source>
</evidence>